<protein>
    <submittedName>
        <fullName evidence="1">Uncharacterized protein</fullName>
    </submittedName>
</protein>
<accession>A0A392RE97</accession>
<name>A0A392RE97_9FABA</name>
<keyword evidence="2" id="KW-1185">Reference proteome</keyword>
<feature type="non-terminal residue" evidence="1">
    <location>
        <position position="1"/>
    </location>
</feature>
<organism evidence="1 2">
    <name type="scientific">Trifolium medium</name>
    <dbReference type="NCBI Taxonomy" id="97028"/>
    <lineage>
        <taxon>Eukaryota</taxon>
        <taxon>Viridiplantae</taxon>
        <taxon>Streptophyta</taxon>
        <taxon>Embryophyta</taxon>
        <taxon>Tracheophyta</taxon>
        <taxon>Spermatophyta</taxon>
        <taxon>Magnoliopsida</taxon>
        <taxon>eudicotyledons</taxon>
        <taxon>Gunneridae</taxon>
        <taxon>Pentapetalae</taxon>
        <taxon>rosids</taxon>
        <taxon>fabids</taxon>
        <taxon>Fabales</taxon>
        <taxon>Fabaceae</taxon>
        <taxon>Papilionoideae</taxon>
        <taxon>50 kb inversion clade</taxon>
        <taxon>NPAAA clade</taxon>
        <taxon>Hologalegina</taxon>
        <taxon>IRL clade</taxon>
        <taxon>Trifolieae</taxon>
        <taxon>Trifolium</taxon>
    </lineage>
</organism>
<dbReference type="Proteomes" id="UP000265520">
    <property type="component" value="Unassembled WGS sequence"/>
</dbReference>
<dbReference type="AlphaFoldDB" id="A0A392RE97"/>
<comment type="caution">
    <text evidence="1">The sequence shown here is derived from an EMBL/GenBank/DDBJ whole genome shotgun (WGS) entry which is preliminary data.</text>
</comment>
<proteinExistence type="predicted"/>
<evidence type="ECO:0000313" key="1">
    <source>
        <dbReference type="EMBL" id="MCI34948.1"/>
    </source>
</evidence>
<dbReference type="EMBL" id="LXQA010218605">
    <property type="protein sequence ID" value="MCI34948.1"/>
    <property type="molecule type" value="Genomic_DNA"/>
</dbReference>
<reference evidence="1 2" key="1">
    <citation type="journal article" date="2018" name="Front. Plant Sci.">
        <title>Red Clover (Trifolium pratense) and Zigzag Clover (T. medium) - A Picture of Genomic Similarities and Differences.</title>
        <authorList>
            <person name="Dluhosova J."/>
            <person name="Istvanek J."/>
            <person name="Nedelnik J."/>
            <person name="Repkova J."/>
        </authorList>
    </citation>
    <scope>NUCLEOTIDE SEQUENCE [LARGE SCALE GENOMIC DNA]</scope>
    <source>
        <strain evidence="2">cv. 10/8</strain>
        <tissue evidence="1">Leaf</tissue>
    </source>
</reference>
<sequence length="94" mass="10800">PSSLDFEGGAAMKADRTTINVGYISIRRFGLWMREVWQLFRFCSRRESYDGNMIFPLAALVTSRMSCHFPRLTKSQLAKQTACSLSEFSLIFHL</sequence>
<evidence type="ECO:0000313" key="2">
    <source>
        <dbReference type="Proteomes" id="UP000265520"/>
    </source>
</evidence>